<organism evidence="3 4">
    <name type="scientific">Bryocella elongata</name>
    <dbReference type="NCBI Taxonomy" id="863522"/>
    <lineage>
        <taxon>Bacteria</taxon>
        <taxon>Pseudomonadati</taxon>
        <taxon>Acidobacteriota</taxon>
        <taxon>Terriglobia</taxon>
        <taxon>Terriglobales</taxon>
        <taxon>Acidobacteriaceae</taxon>
        <taxon>Bryocella</taxon>
    </lineage>
</organism>
<feature type="compositionally biased region" description="Basic and acidic residues" evidence="1">
    <location>
        <begin position="92"/>
        <end position="108"/>
    </location>
</feature>
<keyword evidence="4" id="KW-1185">Reference proteome</keyword>
<feature type="chain" id="PRO_5009290674" evidence="2">
    <location>
        <begin position="22"/>
        <end position="347"/>
    </location>
</feature>
<name>A0A1H5YLU9_9BACT</name>
<dbReference type="AlphaFoldDB" id="A0A1H5YLU9"/>
<evidence type="ECO:0000256" key="1">
    <source>
        <dbReference type="SAM" id="MobiDB-lite"/>
    </source>
</evidence>
<keyword evidence="2" id="KW-0732">Signal</keyword>
<reference evidence="3 4" key="1">
    <citation type="submission" date="2016-10" db="EMBL/GenBank/DDBJ databases">
        <authorList>
            <person name="de Groot N.N."/>
        </authorList>
    </citation>
    <scope>NUCLEOTIDE SEQUENCE [LARGE SCALE GENOMIC DNA]</scope>
    <source>
        <strain evidence="3 4">DSM 22489</strain>
    </source>
</reference>
<accession>A0A1H5YLU9</accession>
<sequence length="347" mass="38434">MCWSRFRLCVFALLAATTTVAPILAQHDPMLPSAQQAPARLRLYLTNGSYQLVLSYKITGKLVVYRSAERNGESEEIPLELVDLIRTRQWQNDHDPNQARDPAQDSGDRAPVLSPQLAREEAARAARTPTVAPNLKLPAEDSVLVLDTFEGTPELIPLAQQGSDLNKETAHAVLKGPINPSSGPHRILDLKGQVAEVQLHVDDPVFFVRLGKDDEPADTGGAFVVDTYGAADRPVPSGSALTSGYILERVEPRQDERVVDSFRIALLETGRKQPDIIELDAQPMPGGRWLRLTPKQRLEFGEYALIEVLDDRNVNLNVWDFGVHSDARENLEAIRPELPRSSTLGRH</sequence>
<gene>
    <name evidence="3" type="ORF">SAMN05421819_2385</name>
</gene>
<feature type="signal peptide" evidence="2">
    <location>
        <begin position="1"/>
        <end position="21"/>
    </location>
</feature>
<feature type="region of interest" description="Disordered" evidence="1">
    <location>
        <begin position="92"/>
        <end position="111"/>
    </location>
</feature>
<dbReference type="EMBL" id="FNVA01000003">
    <property type="protein sequence ID" value="SEG25123.1"/>
    <property type="molecule type" value="Genomic_DNA"/>
</dbReference>
<protein>
    <submittedName>
        <fullName evidence="3">Uncharacterized protein</fullName>
    </submittedName>
</protein>
<evidence type="ECO:0000256" key="2">
    <source>
        <dbReference type="SAM" id="SignalP"/>
    </source>
</evidence>
<evidence type="ECO:0000313" key="4">
    <source>
        <dbReference type="Proteomes" id="UP000236728"/>
    </source>
</evidence>
<evidence type="ECO:0000313" key="3">
    <source>
        <dbReference type="EMBL" id="SEG25123.1"/>
    </source>
</evidence>
<proteinExistence type="predicted"/>
<dbReference type="Proteomes" id="UP000236728">
    <property type="component" value="Unassembled WGS sequence"/>
</dbReference>